<evidence type="ECO:0000256" key="3">
    <source>
        <dbReference type="ARBA" id="ARBA00011901"/>
    </source>
</evidence>
<keyword evidence="7" id="KW-0961">Cell wall biogenesis/degradation</keyword>
<dbReference type="Proteomes" id="UP000006316">
    <property type="component" value="Unassembled WGS sequence"/>
</dbReference>
<dbReference type="GO" id="GO:0009253">
    <property type="term" value="P:peptidoglycan catabolic process"/>
    <property type="evidence" value="ECO:0007669"/>
    <property type="project" value="InterPro"/>
</dbReference>
<dbReference type="PATRIC" id="fig|1117379.3.peg.281"/>
<dbReference type="GO" id="GO:0071555">
    <property type="term" value="P:cell wall organization"/>
    <property type="evidence" value="ECO:0007669"/>
    <property type="project" value="UniProtKB-KW"/>
</dbReference>
<gene>
    <name evidence="11" type="ORF">BABA_01345</name>
</gene>
<dbReference type="GO" id="GO:0009254">
    <property type="term" value="P:peptidoglycan turnover"/>
    <property type="evidence" value="ECO:0007669"/>
    <property type="project" value="TreeGrafter"/>
</dbReference>
<protein>
    <recommendedName>
        <fullName evidence="3">N-acetylmuramoyl-L-alanine amidase</fullName>
        <ecNumber evidence="3">3.5.1.28</ecNumber>
    </recommendedName>
    <alternativeName>
        <fullName evidence="9">Autolysin</fullName>
    </alternativeName>
    <alternativeName>
        <fullName evidence="8">Cell wall hydrolase</fullName>
    </alternativeName>
</protein>
<evidence type="ECO:0000259" key="10">
    <source>
        <dbReference type="SMART" id="SM00644"/>
    </source>
</evidence>
<evidence type="ECO:0000313" key="11">
    <source>
        <dbReference type="EMBL" id="EKN71504.1"/>
    </source>
</evidence>
<evidence type="ECO:0000256" key="8">
    <source>
        <dbReference type="ARBA" id="ARBA00030881"/>
    </source>
</evidence>
<dbReference type="STRING" id="1117379.BABA_01345"/>
<accession>K6DT48</accession>
<dbReference type="CDD" id="cd06583">
    <property type="entry name" value="PGRP"/>
    <property type="match status" value="1"/>
</dbReference>
<sequence>MNIIQRFIPASNKDTRPGIKMTPKYITIHETDNPDAGANANAHARLQERGNDRSASWHLQIDDQQAIQSIPFNEIAWAAGDGRNGSGNKLSIHIEICVNSDGDFRKAVQNTAEVTKQLMGQFNISISNVVQHNHWTGKNCPRNLRSGEKGITWNDFIGLVNGSQPPAAVFSQLLGETVAPYVPTDNGIIGKVKVIVDGLNIRQAPDLRAAVTRKALKGEIFDVYANVNDWHNVGGANWIFGNNGQYLSLIRN</sequence>
<comment type="similarity">
    <text evidence="2">Belongs to the N-acetylmuramoyl-L-alanine amidase 2 family.</text>
</comment>
<keyword evidence="5" id="KW-0749">Sporulation</keyword>
<dbReference type="AlphaFoldDB" id="K6DT48"/>
<dbReference type="GO" id="GO:0008745">
    <property type="term" value="F:N-acetylmuramoyl-L-alanine amidase activity"/>
    <property type="evidence" value="ECO:0007669"/>
    <property type="project" value="UniProtKB-EC"/>
</dbReference>
<dbReference type="eggNOG" id="COG5632">
    <property type="taxonomic scope" value="Bacteria"/>
</dbReference>
<comment type="catalytic activity">
    <reaction evidence="1">
        <text>Hydrolyzes the link between N-acetylmuramoyl residues and L-amino acid residues in certain cell-wall glycopeptides.</text>
        <dbReference type="EC" id="3.5.1.28"/>
    </reaction>
</comment>
<evidence type="ECO:0000256" key="9">
    <source>
        <dbReference type="ARBA" id="ARBA00032390"/>
    </source>
</evidence>
<name>K6DT48_9BACI</name>
<evidence type="ECO:0000256" key="6">
    <source>
        <dbReference type="ARBA" id="ARBA00023287"/>
    </source>
</evidence>
<dbReference type="PANTHER" id="PTHR30417">
    <property type="entry name" value="N-ACETYLMURAMOYL-L-ALANINE AMIDASE AMID"/>
    <property type="match status" value="1"/>
</dbReference>
<dbReference type="Pfam" id="PF01510">
    <property type="entry name" value="Amidase_2"/>
    <property type="match status" value="1"/>
</dbReference>
<evidence type="ECO:0000256" key="2">
    <source>
        <dbReference type="ARBA" id="ARBA00007553"/>
    </source>
</evidence>
<keyword evidence="12" id="KW-1185">Reference proteome</keyword>
<evidence type="ECO:0000256" key="5">
    <source>
        <dbReference type="ARBA" id="ARBA00022969"/>
    </source>
</evidence>
<dbReference type="RefSeq" id="WP_007083312.1">
    <property type="nucleotide sequence ID" value="NZ_AJLS01000007.1"/>
</dbReference>
<dbReference type="InterPro" id="IPR051206">
    <property type="entry name" value="NAMLAA_amidase_2"/>
</dbReference>
<evidence type="ECO:0000256" key="4">
    <source>
        <dbReference type="ARBA" id="ARBA00022801"/>
    </source>
</evidence>
<dbReference type="SMART" id="SM00644">
    <property type="entry name" value="Ami_2"/>
    <property type="match status" value="1"/>
</dbReference>
<reference evidence="11 12" key="1">
    <citation type="journal article" date="2012" name="Front. Microbiol.">
        <title>Redundancy and modularity in membrane-associated dissimilatory nitrate reduction in Bacillus.</title>
        <authorList>
            <person name="Heylen K."/>
            <person name="Keltjens J."/>
        </authorList>
    </citation>
    <scope>NUCLEOTIDE SEQUENCE [LARGE SCALE GENOMIC DNA]</scope>
    <source>
        <strain evidence="12">LMG 21833T</strain>
    </source>
</reference>
<dbReference type="EC" id="3.5.1.28" evidence="3"/>
<dbReference type="SUPFAM" id="SSF55846">
    <property type="entry name" value="N-acetylmuramoyl-L-alanine amidase-like"/>
    <property type="match status" value="1"/>
</dbReference>
<proteinExistence type="inferred from homology"/>
<evidence type="ECO:0000256" key="1">
    <source>
        <dbReference type="ARBA" id="ARBA00001561"/>
    </source>
</evidence>
<comment type="caution">
    <text evidence="11">The sequence shown here is derived from an EMBL/GenBank/DDBJ whole genome shotgun (WGS) entry which is preliminary data.</text>
</comment>
<dbReference type="InterPro" id="IPR036505">
    <property type="entry name" value="Amidase/PGRP_sf"/>
</dbReference>
<dbReference type="PANTHER" id="PTHR30417:SF11">
    <property type="entry name" value="N-ACETYLMURAMOYL-L-ALANINE AMIDASE XLYA"/>
    <property type="match status" value="1"/>
</dbReference>
<organism evidence="11 12">
    <name type="scientific">Neobacillus bataviensis LMG 21833</name>
    <dbReference type="NCBI Taxonomy" id="1117379"/>
    <lineage>
        <taxon>Bacteria</taxon>
        <taxon>Bacillati</taxon>
        <taxon>Bacillota</taxon>
        <taxon>Bacilli</taxon>
        <taxon>Bacillales</taxon>
        <taxon>Bacillaceae</taxon>
        <taxon>Neobacillus</taxon>
    </lineage>
</organism>
<dbReference type="GO" id="GO:0030420">
    <property type="term" value="P:establishment of competence for transformation"/>
    <property type="evidence" value="ECO:0007669"/>
    <property type="project" value="UniProtKB-KW"/>
</dbReference>
<dbReference type="InterPro" id="IPR002502">
    <property type="entry name" value="Amidase_domain"/>
</dbReference>
<evidence type="ECO:0000313" key="12">
    <source>
        <dbReference type="Proteomes" id="UP000006316"/>
    </source>
</evidence>
<dbReference type="Gene3D" id="3.40.80.10">
    <property type="entry name" value="Peptidoglycan recognition protein-like"/>
    <property type="match status" value="1"/>
</dbReference>
<keyword evidence="4" id="KW-0378">Hydrolase</keyword>
<evidence type="ECO:0000256" key="7">
    <source>
        <dbReference type="ARBA" id="ARBA00023316"/>
    </source>
</evidence>
<dbReference type="GO" id="GO:0030435">
    <property type="term" value="P:sporulation resulting in formation of a cellular spore"/>
    <property type="evidence" value="ECO:0007669"/>
    <property type="project" value="UniProtKB-KW"/>
</dbReference>
<feature type="domain" description="N-acetylmuramoyl-L-alanine amidase" evidence="10">
    <location>
        <begin position="11"/>
        <end position="151"/>
    </location>
</feature>
<keyword evidence="6" id="KW-0178">Competence</keyword>
<dbReference type="EMBL" id="AJLS01000007">
    <property type="protein sequence ID" value="EKN71504.1"/>
    <property type="molecule type" value="Genomic_DNA"/>
</dbReference>
<dbReference type="OrthoDB" id="9794294at2"/>